<name>A0A382ZY55_9ZZZZ</name>
<proteinExistence type="predicted"/>
<sequence>MATKSSQINVTDLDFETIGDNLKNYLKGQTKLKDYDFEGSTMSLLVDLLAYSSHIGAVNTNIAGSELFLDSAQIRKNVVSRAKDLGFTPQSESCSKAIVDMTLLNVRNPDGSYPTITEMTLPRGARFSTVYGGVSYDFVVADSKKPNQDAGKYTYTGVQLAQGTFATDQYVYDRQIKNAKFVLSNERVDKGLMTVSVTSDGSTTIFTQATDTAEVKTTSTVFYTQENE</sequence>
<dbReference type="InterPro" id="IPR049026">
    <property type="entry name" value="Gp6-like_N"/>
</dbReference>
<organism evidence="2">
    <name type="scientific">marine metagenome</name>
    <dbReference type="NCBI Taxonomy" id="408172"/>
    <lineage>
        <taxon>unclassified sequences</taxon>
        <taxon>metagenomes</taxon>
        <taxon>ecological metagenomes</taxon>
    </lineage>
</organism>
<accession>A0A382ZY55</accession>
<dbReference type="Pfam" id="PF21379">
    <property type="entry name" value="Gp6-like_1st"/>
    <property type="match status" value="1"/>
</dbReference>
<reference evidence="2" key="1">
    <citation type="submission" date="2018-05" db="EMBL/GenBank/DDBJ databases">
        <authorList>
            <person name="Lanie J.A."/>
            <person name="Ng W.-L."/>
            <person name="Kazmierczak K.M."/>
            <person name="Andrzejewski T.M."/>
            <person name="Davidsen T.M."/>
            <person name="Wayne K.J."/>
            <person name="Tettelin H."/>
            <person name="Glass J.I."/>
            <person name="Rusch D."/>
            <person name="Podicherti R."/>
            <person name="Tsui H.-C.T."/>
            <person name="Winkler M.E."/>
        </authorList>
    </citation>
    <scope>NUCLEOTIDE SEQUENCE</scope>
</reference>
<feature type="non-terminal residue" evidence="2">
    <location>
        <position position="228"/>
    </location>
</feature>
<evidence type="ECO:0000313" key="2">
    <source>
        <dbReference type="EMBL" id="SVE00323.1"/>
    </source>
</evidence>
<feature type="domain" description="Baseplate wedge protein gp6-like N-terminal helical" evidence="1">
    <location>
        <begin position="15"/>
        <end position="87"/>
    </location>
</feature>
<dbReference type="AlphaFoldDB" id="A0A382ZY55"/>
<evidence type="ECO:0000259" key="1">
    <source>
        <dbReference type="Pfam" id="PF21379"/>
    </source>
</evidence>
<gene>
    <name evidence="2" type="ORF">METZ01_LOCUS453177</name>
</gene>
<protein>
    <recommendedName>
        <fullName evidence="1">Baseplate wedge protein gp6-like N-terminal helical domain-containing protein</fullName>
    </recommendedName>
</protein>
<dbReference type="EMBL" id="UINC01187543">
    <property type="protein sequence ID" value="SVE00323.1"/>
    <property type="molecule type" value="Genomic_DNA"/>
</dbReference>